<dbReference type="AlphaFoldDB" id="A0A450VBN0"/>
<evidence type="ECO:0000313" key="1">
    <source>
        <dbReference type="EMBL" id="VFK02171.1"/>
    </source>
</evidence>
<gene>
    <name evidence="1" type="ORF">BECKLFY1418B_GA0070995_12991</name>
</gene>
<name>A0A450VBN0_9GAMM</name>
<organism evidence="1">
    <name type="scientific">Candidatus Kentrum sp. LFY</name>
    <dbReference type="NCBI Taxonomy" id="2126342"/>
    <lineage>
        <taxon>Bacteria</taxon>
        <taxon>Pseudomonadati</taxon>
        <taxon>Pseudomonadota</taxon>
        <taxon>Gammaproteobacteria</taxon>
        <taxon>Candidatus Kentrum</taxon>
    </lineage>
</organism>
<proteinExistence type="predicted"/>
<dbReference type="EMBL" id="CAADFF010000299">
    <property type="protein sequence ID" value="VFK02171.1"/>
    <property type="molecule type" value="Genomic_DNA"/>
</dbReference>
<protein>
    <submittedName>
        <fullName evidence="1">Uncharacterized protein</fullName>
    </submittedName>
</protein>
<reference evidence="1" key="1">
    <citation type="submission" date="2019-02" db="EMBL/GenBank/DDBJ databases">
        <authorList>
            <person name="Gruber-Vodicka R. H."/>
            <person name="Seah K. B. B."/>
        </authorList>
    </citation>
    <scope>NUCLEOTIDE SEQUENCE</scope>
    <source>
        <strain evidence="1">BECK_M7</strain>
    </source>
</reference>
<accession>A0A450VBN0</accession>
<sequence>MHLVSLPDSEIRCVSIRRRSTFYPCRDKPEHLKLHALFYALPRTHFEKRPFYKNGVGNLPTKVGDGRFSQRPNLIFTLL</sequence>